<dbReference type="InterPro" id="IPR052061">
    <property type="entry name" value="PTE-AB_protein"/>
</dbReference>
<proteinExistence type="predicted"/>
<dbReference type="PANTHER" id="PTHR47260:SF1">
    <property type="entry name" value="UPF0644 PROTEIN PB2B4.06"/>
    <property type="match status" value="1"/>
</dbReference>
<dbReference type="SUPFAM" id="SSF54637">
    <property type="entry name" value="Thioesterase/thiol ester dehydrase-isomerase"/>
    <property type="match status" value="1"/>
</dbReference>
<protein>
    <submittedName>
        <fullName evidence="2">PaaI family thioesterase</fullName>
    </submittedName>
</protein>
<evidence type="ECO:0000259" key="1">
    <source>
        <dbReference type="Pfam" id="PF03061"/>
    </source>
</evidence>
<dbReference type="InterPro" id="IPR006683">
    <property type="entry name" value="Thioestr_dom"/>
</dbReference>
<dbReference type="AlphaFoldDB" id="A0A5Q2RSQ3"/>
<dbReference type="InterPro" id="IPR029069">
    <property type="entry name" value="HotDog_dom_sf"/>
</dbReference>
<dbReference type="EMBL" id="CP045851">
    <property type="protein sequence ID" value="QGG96940.1"/>
    <property type="molecule type" value="Genomic_DNA"/>
</dbReference>
<dbReference type="Pfam" id="PF03061">
    <property type="entry name" value="4HBT"/>
    <property type="match status" value="1"/>
</dbReference>
<gene>
    <name evidence="2" type="ORF">GH723_02600</name>
</gene>
<reference evidence="2 3" key="1">
    <citation type="submission" date="2019-11" db="EMBL/GenBank/DDBJ databases">
        <authorList>
            <person name="He Y."/>
        </authorList>
    </citation>
    <scope>NUCLEOTIDE SEQUENCE [LARGE SCALE GENOMIC DNA]</scope>
    <source>
        <strain evidence="2 3">SCSIO 58843</strain>
    </source>
</reference>
<sequence length="137" mass="14719">MDMFRDSIVSGRTNPMGIGLEVRRHGDAVTATTTLGPAFEGAPGRAHGGVVAAILDETMGYVLPIIGELAYTANLNIDYVAPAPLHQELRVTASLRDRADRKLWIEAHGESDQGTFVRAEALFLAVDLTKFANDPAD</sequence>
<accession>A0A5Q2RSQ3</accession>
<feature type="domain" description="Thioesterase" evidence="1">
    <location>
        <begin position="44"/>
        <end position="108"/>
    </location>
</feature>
<dbReference type="CDD" id="cd03443">
    <property type="entry name" value="PaaI_thioesterase"/>
    <property type="match status" value="1"/>
</dbReference>
<dbReference type="Gene3D" id="3.10.129.10">
    <property type="entry name" value="Hotdog Thioesterase"/>
    <property type="match status" value="1"/>
</dbReference>
<evidence type="ECO:0000313" key="3">
    <source>
        <dbReference type="Proteomes" id="UP000334019"/>
    </source>
</evidence>
<keyword evidence="3" id="KW-1185">Reference proteome</keyword>
<organism evidence="2 3">
    <name type="scientific">Actinomarinicola tropica</name>
    <dbReference type="NCBI Taxonomy" id="2789776"/>
    <lineage>
        <taxon>Bacteria</taxon>
        <taxon>Bacillati</taxon>
        <taxon>Actinomycetota</taxon>
        <taxon>Acidimicrobiia</taxon>
        <taxon>Acidimicrobiales</taxon>
        <taxon>Iamiaceae</taxon>
        <taxon>Actinomarinicola</taxon>
    </lineage>
</organism>
<dbReference type="PANTHER" id="PTHR47260">
    <property type="entry name" value="UPF0644 PROTEIN PB2B4.06"/>
    <property type="match status" value="1"/>
</dbReference>
<name>A0A5Q2RSQ3_9ACTN</name>
<dbReference type="Proteomes" id="UP000334019">
    <property type="component" value="Chromosome"/>
</dbReference>
<evidence type="ECO:0000313" key="2">
    <source>
        <dbReference type="EMBL" id="QGG96940.1"/>
    </source>
</evidence>
<dbReference type="KEGG" id="atq:GH723_02600"/>